<name>A0A1H7JQM4_OLID1</name>
<dbReference type="Proteomes" id="UP000199421">
    <property type="component" value="Unassembled WGS sequence"/>
</dbReference>
<evidence type="ECO:0000313" key="2">
    <source>
        <dbReference type="EMBL" id="SEK76998.1"/>
    </source>
</evidence>
<evidence type="ECO:0000313" key="3">
    <source>
        <dbReference type="Proteomes" id="UP000199421"/>
    </source>
</evidence>
<keyword evidence="1" id="KW-0812">Transmembrane</keyword>
<dbReference type="EMBL" id="FOAF01000001">
    <property type="protein sequence ID" value="SEK76998.1"/>
    <property type="molecule type" value="Genomic_DNA"/>
</dbReference>
<sequence length="126" mass="14552">MTRKKWLSINLINKILAAFFILNIFLGLISYGCKSYSSNVKMNEKYQAYKNEFDTLLTSHFPKTISSYPNQVINSKHGSKNDVGFLLYEYGLDTLEVDSLDEYYKKRAIAAYNASDTCLLNYKFVL</sequence>
<evidence type="ECO:0008006" key="4">
    <source>
        <dbReference type="Google" id="ProtNLM"/>
    </source>
</evidence>
<proteinExistence type="predicted"/>
<dbReference type="AlphaFoldDB" id="A0A1H7JQM4"/>
<dbReference type="PROSITE" id="PS51257">
    <property type="entry name" value="PROKAR_LIPOPROTEIN"/>
    <property type="match status" value="1"/>
</dbReference>
<feature type="transmembrane region" description="Helical" evidence="1">
    <location>
        <begin position="12"/>
        <end position="32"/>
    </location>
</feature>
<reference evidence="3" key="1">
    <citation type="submission" date="2016-10" db="EMBL/GenBank/DDBJ databases">
        <authorList>
            <person name="Varghese N."/>
            <person name="Submissions S."/>
        </authorList>
    </citation>
    <scope>NUCLEOTIDE SEQUENCE [LARGE SCALE GENOMIC DNA]</scope>
    <source>
        <strain evidence="3">DSM 18733</strain>
    </source>
</reference>
<gene>
    <name evidence="2" type="ORF">SAMN05661044_01101</name>
</gene>
<organism evidence="2 3">
    <name type="scientific">Olivibacter domesticus</name>
    <name type="common">Pseudosphingobacterium domesticum</name>
    <dbReference type="NCBI Taxonomy" id="407022"/>
    <lineage>
        <taxon>Bacteria</taxon>
        <taxon>Pseudomonadati</taxon>
        <taxon>Bacteroidota</taxon>
        <taxon>Sphingobacteriia</taxon>
        <taxon>Sphingobacteriales</taxon>
        <taxon>Sphingobacteriaceae</taxon>
        <taxon>Olivibacter</taxon>
    </lineage>
</organism>
<evidence type="ECO:0000256" key="1">
    <source>
        <dbReference type="SAM" id="Phobius"/>
    </source>
</evidence>
<keyword evidence="1" id="KW-0472">Membrane</keyword>
<keyword evidence="1" id="KW-1133">Transmembrane helix</keyword>
<accession>A0A1H7JQM4</accession>
<keyword evidence="3" id="KW-1185">Reference proteome</keyword>
<protein>
    <recommendedName>
        <fullName evidence="4">Lipoprotein</fullName>
    </recommendedName>
</protein>